<dbReference type="InterPro" id="IPR011953">
    <property type="entry name" value="Cobalto_CobN"/>
</dbReference>
<dbReference type="NCBIfam" id="TIGR02257">
    <property type="entry name" value="cobalto_cobN"/>
    <property type="match status" value="1"/>
</dbReference>
<name>A0A0D2JU04_9BACT</name>
<accession>A0A0D2JU04</accession>
<sequence length="1240" mass="139969">MSAPKLVIYGAGGGLASLGRAFGMLQEEAPGCMEIMARSGQDLFDRKQVKNFIKEAAEADLLMVILHGGKSSCPFFDELMGAVNAPLVYVHPGDEEETALAKQHTRGMDHDIYSRTVLYLKHGGRENWFNLLKSFLPLLGVPSLEFDPPHPQPCQALYHPSLGVFENPDEYWAARGYGDEDLANEKRPIIGLWFAQYVYLEENTEPIDAIFKEVESQGCLCVPILWRRYNDPLLDVKDTKWVVENYCRHKGRPLVNAVISTMSFSLSLLCPGEQEYLRDLDVPILQAPMLMVTYEFWRETVEAVTPMDVSMSVCASETDGHLISVPSATRQVAEADPMTGARLFRYEPLPKRISKLVRLTKNWARLRIKSNHEKKVAIIFHNYPPRNDRIGCAAGLDSFASVALLVDRLKEEGYRVERTWDDPQELAREMVGALSVDQRWLTPDAMAERAAGLAGPELHKDWLRELPKANSDNMDKDWGSSPGELFVHENQVMINGVVNGNVYIGIQPPRGFIEQPEKIHDPYMTPSWHYLYYYRWIRDAFKADAVMHIGKHGSLEWLPGKSVCLSGTCYPDLAIMELPNIYPYIVNDPGEGTQAKRRSYCALIDHLIPVMTNADVYEELAEVDNRITDYLQIKDLNPQRLKVAAEEIWEAVARANLDKDLETDREEAFQDFDAFLEKLHSYLSECQDSAISDGLHIMGQVPEGERLVELATQMLRVRMGSTPSLREAMAHEMGYDLDQVLANRGSRDPNGKYLTYGKALEAIHQHCLDAVGSVCREEAHQYEDSVAEALKFLAEILLPNIEGCRGEIDQAVSCLSGGYAPPGPTGSPTRGQVDCLPTGRNFFTLDPFKMPTPAAWRVGVSLGDDLVQKHREKTGEYPDNVGQLIWATSNMRTQGEEMAQALYLMGLKPVWNRTSGRVEGLEVIPLNELKFPRVDITFRTTGLFRDALPNLMQLLDKAVRMVSALKEPPESNFLRRNVIREVGELEKQGMSPEEALEEASLRVFSDPPGTYGAGVAAAIDAKAWEKADDLGEVWVTWAGYAYNKNHYGAKKPETLKRRLKHIKVLFKSDDSREYDILGSDDYNAYFGGFVNAVRMVSGIQPLAYIGDASDPDRVKNRTIQEEAKHIYRSRILNPKWMKGLMRHGYKGAGDLSRTVDNSFHWDATTGVIDDWMYQGLAEKYAFDPEIQEWFKEVNPHALHNIAERLLEAINRGMWNADPETKKKLEEVYLEMEGEVEETTV</sequence>
<keyword evidence="3" id="KW-1185">Reference proteome</keyword>
<dbReference type="RefSeq" id="WP_044349923.1">
    <property type="nucleotide sequence ID" value="NZ_AZAC01000020.1"/>
</dbReference>
<dbReference type="InterPro" id="IPR003672">
    <property type="entry name" value="CobN/Mg_chltase"/>
</dbReference>
<organism evidence="2 3">
    <name type="scientific">Dethiosulfatarculus sandiegensis</name>
    <dbReference type="NCBI Taxonomy" id="1429043"/>
    <lineage>
        <taxon>Bacteria</taxon>
        <taxon>Pseudomonadati</taxon>
        <taxon>Thermodesulfobacteriota</taxon>
        <taxon>Desulfarculia</taxon>
        <taxon>Desulfarculales</taxon>
        <taxon>Desulfarculaceae</taxon>
        <taxon>Dethiosulfatarculus</taxon>
    </lineage>
</organism>
<dbReference type="Pfam" id="PF02514">
    <property type="entry name" value="CobN-Mg_chel"/>
    <property type="match status" value="1"/>
</dbReference>
<evidence type="ECO:0000313" key="3">
    <source>
        <dbReference type="Proteomes" id="UP000032233"/>
    </source>
</evidence>
<comment type="caution">
    <text evidence="2">The sequence shown here is derived from an EMBL/GenBank/DDBJ whole genome shotgun (WGS) entry which is preliminary data.</text>
</comment>
<dbReference type="PATRIC" id="fig|1429043.3.peg.3433"/>
<feature type="domain" description="CobN/magnesium chelatase" evidence="1">
    <location>
        <begin position="119"/>
        <end position="1220"/>
    </location>
</feature>
<evidence type="ECO:0000259" key="1">
    <source>
        <dbReference type="Pfam" id="PF02514"/>
    </source>
</evidence>
<dbReference type="EMBL" id="AZAC01000020">
    <property type="protein sequence ID" value="KIX12965.1"/>
    <property type="molecule type" value="Genomic_DNA"/>
</dbReference>
<evidence type="ECO:0000313" key="2">
    <source>
        <dbReference type="EMBL" id="KIX12965.1"/>
    </source>
</evidence>
<dbReference type="STRING" id="1429043.X474_16210"/>
<proteinExistence type="predicted"/>
<dbReference type="GO" id="GO:0009236">
    <property type="term" value="P:cobalamin biosynthetic process"/>
    <property type="evidence" value="ECO:0007669"/>
    <property type="project" value="InterPro"/>
</dbReference>
<dbReference type="CDD" id="cd10150">
    <property type="entry name" value="CobN_like"/>
    <property type="match status" value="1"/>
</dbReference>
<dbReference type="GO" id="GO:0051116">
    <property type="term" value="F:cobaltochelatase activity"/>
    <property type="evidence" value="ECO:0007669"/>
    <property type="project" value="InterPro"/>
</dbReference>
<dbReference type="InParanoid" id="A0A0D2JU04"/>
<dbReference type="OrthoDB" id="9757976at2"/>
<protein>
    <submittedName>
        <fullName evidence="2">Cobalamin biosynthesis protein CobN</fullName>
    </submittedName>
</protein>
<dbReference type="PANTHER" id="PTHR44119">
    <property type="entry name" value="MAGNESIUM-CHELATASE SUBUNIT CHLH, CHLOROPLASTIC"/>
    <property type="match status" value="1"/>
</dbReference>
<gene>
    <name evidence="2" type="ORF">X474_16210</name>
</gene>
<reference evidence="2 3" key="1">
    <citation type="submission" date="2013-11" db="EMBL/GenBank/DDBJ databases">
        <title>Metagenomic analysis of a methanogenic consortium involved in long chain n-alkane degradation.</title>
        <authorList>
            <person name="Davidova I.A."/>
            <person name="Callaghan A.V."/>
            <person name="Wawrik B."/>
            <person name="Pruitt S."/>
            <person name="Marks C."/>
            <person name="Duncan K.E."/>
            <person name="Suflita J.M."/>
        </authorList>
    </citation>
    <scope>NUCLEOTIDE SEQUENCE [LARGE SCALE GENOMIC DNA]</scope>
    <source>
        <strain evidence="2 3">SPR</strain>
    </source>
</reference>
<dbReference type="PANTHER" id="PTHR44119:SF7">
    <property type="entry name" value="MAGNESIUM CHELATASE SUBUNIT"/>
    <property type="match status" value="1"/>
</dbReference>
<dbReference type="AlphaFoldDB" id="A0A0D2JU04"/>
<dbReference type="Proteomes" id="UP000032233">
    <property type="component" value="Unassembled WGS sequence"/>
</dbReference>